<evidence type="ECO:0008006" key="4">
    <source>
        <dbReference type="Google" id="ProtNLM"/>
    </source>
</evidence>
<keyword evidence="3" id="KW-1185">Reference proteome</keyword>
<evidence type="ECO:0000256" key="1">
    <source>
        <dbReference type="SAM" id="SignalP"/>
    </source>
</evidence>
<name>A0ABR7J071_9FLAO</name>
<keyword evidence="1" id="KW-0732">Signal</keyword>
<dbReference type="Proteomes" id="UP000605990">
    <property type="component" value="Unassembled WGS sequence"/>
</dbReference>
<gene>
    <name evidence="2" type="ORF">H8R27_10955</name>
</gene>
<reference evidence="2 3" key="1">
    <citation type="submission" date="2020-08" db="EMBL/GenBank/DDBJ databases">
        <title>Description of novel Flavobacterium F-408 isolate.</title>
        <authorList>
            <person name="Saticioglu I.B."/>
            <person name="Duman M."/>
            <person name="Altun S."/>
        </authorList>
    </citation>
    <scope>NUCLEOTIDE SEQUENCE [LARGE SCALE GENOMIC DNA]</scope>
    <source>
        <strain evidence="2 3">F-408</strain>
    </source>
</reference>
<evidence type="ECO:0000313" key="3">
    <source>
        <dbReference type="Proteomes" id="UP000605990"/>
    </source>
</evidence>
<dbReference type="RefSeq" id="WP_166125849.1">
    <property type="nucleotide sequence ID" value="NZ_JAANOQ010000002.1"/>
</dbReference>
<feature type="signal peptide" evidence="1">
    <location>
        <begin position="1"/>
        <end position="20"/>
    </location>
</feature>
<dbReference type="PROSITE" id="PS51257">
    <property type="entry name" value="PROKAR_LIPOPROTEIN"/>
    <property type="match status" value="1"/>
</dbReference>
<proteinExistence type="predicted"/>
<comment type="caution">
    <text evidence="2">The sequence shown here is derived from an EMBL/GenBank/DDBJ whole genome shotgun (WGS) entry which is preliminary data.</text>
</comment>
<feature type="chain" id="PRO_5046618897" description="Lipoprotein" evidence="1">
    <location>
        <begin position="21"/>
        <end position="230"/>
    </location>
</feature>
<protein>
    <recommendedName>
        <fullName evidence="4">Lipoprotein</fullName>
    </recommendedName>
</protein>
<evidence type="ECO:0000313" key="2">
    <source>
        <dbReference type="EMBL" id="MBC5835402.1"/>
    </source>
</evidence>
<organism evidence="2 3">
    <name type="scientific">Flavobacterium bernardetii</name>
    <dbReference type="NCBI Taxonomy" id="2813823"/>
    <lineage>
        <taxon>Bacteria</taxon>
        <taxon>Pseudomonadati</taxon>
        <taxon>Bacteroidota</taxon>
        <taxon>Flavobacteriia</taxon>
        <taxon>Flavobacteriales</taxon>
        <taxon>Flavobacteriaceae</taxon>
        <taxon>Flavobacterium</taxon>
    </lineage>
</organism>
<accession>A0ABR7J071</accession>
<dbReference type="EMBL" id="JACRUN010000006">
    <property type="protein sequence ID" value="MBC5835402.1"/>
    <property type="molecule type" value="Genomic_DNA"/>
</dbReference>
<sequence>MQIKKKLLLPFLFFSLGCFSQNKNLIKHNDSLVGIENLSLNNGIVYTNKYPITSKNTFQFLENKYNTGVVQHNNQTYYDVNIKYDVFDDILIFKPTLQLVLETSLITKQVDYFILKNKKFKKLETISSDNTISAGYFEEHVINEKSILYIKHKKIIKQDSRSDKVSYIFYDYKIYYIFYNNKLEEISSKNSIINLFPTLKKEIKEFYKENSIQKVNNIELFYQNLFKTII</sequence>